<dbReference type="EMBL" id="HACA01031947">
    <property type="protein sequence ID" value="CDW49308.1"/>
    <property type="molecule type" value="Transcribed_RNA"/>
</dbReference>
<evidence type="ECO:0000313" key="1">
    <source>
        <dbReference type="EMBL" id="CDW49308.1"/>
    </source>
</evidence>
<reference evidence="1" key="1">
    <citation type="submission" date="2014-05" db="EMBL/GenBank/DDBJ databases">
        <authorList>
            <person name="Chronopoulou M."/>
        </authorList>
    </citation>
    <scope>NUCLEOTIDE SEQUENCE</scope>
    <source>
        <tissue evidence="1">Whole organism</tissue>
    </source>
</reference>
<dbReference type="AlphaFoldDB" id="A0A0K2VFL7"/>
<name>A0A0K2VFL7_LEPSM</name>
<organism evidence="1">
    <name type="scientific">Lepeophtheirus salmonis</name>
    <name type="common">Salmon louse</name>
    <name type="synonym">Caligus salmonis</name>
    <dbReference type="NCBI Taxonomy" id="72036"/>
    <lineage>
        <taxon>Eukaryota</taxon>
        <taxon>Metazoa</taxon>
        <taxon>Ecdysozoa</taxon>
        <taxon>Arthropoda</taxon>
        <taxon>Crustacea</taxon>
        <taxon>Multicrustacea</taxon>
        <taxon>Hexanauplia</taxon>
        <taxon>Copepoda</taxon>
        <taxon>Siphonostomatoida</taxon>
        <taxon>Caligidae</taxon>
        <taxon>Lepeophtheirus</taxon>
    </lineage>
</organism>
<accession>A0A0K2VFL7</accession>
<protein>
    <submittedName>
        <fullName evidence="1">Uncharacterized protein</fullName>
    </submittedName>
</protein>
<proteinExistence type="predicted"/>
<sequence>MRLYMQIKKTSRFEATVAFIRIIKKIPYFDYLSTSVTSAMKFDNLLFIS</sequence>